<gene>
    <name evidence="3" type="ORF">CPM_0285</name>
    <name evidence="2" type="ORF">CSP5_0316</name>
</gene>
<feature type="domain" description="Metallo-beta-lactamase" evidence="1">
    <location>
        <begin position="14"/>
        <end position="196"/>
    </location>
</feature>
<dbReference type="KEGG" id="cdiv:CPM_0285"/>
<evidence type="ECO:0000313" key="3">
    <source>
        <dbReference type="EMBL" id="SJK84171.1"/>
    </source>
</evidence>
<dbReference type="EMBL" id="LT671858">
    <property type="protein sequence ID" value="SIM38233.1"/>
    <property type="molecule type" value="Genomic_DNA"/>
</dbReference>
<accession>A0A1N5SQ30</accession>
<dbReference type="STRING" id="1673428.CPM_0285"/>
<dbReference type="SMART" id="SM00849">
    <property type="entry name" value="Lactamase_B"/>
    <property type="match status" value="1"/>
</dbReference>
<proteinExistence type="predicted"/>
<keyword evidence="4" id="KW-1185">Reference proteome</keyword>
<dbReference type="GO" id="GO:0016787">
    <property type="term" value="F:hydrolase activity"/>
    <property type="evidence" value="ECO:0007669"/>
    <property type="project" value="UniProtKB-KW"/>
</dbReference>
<reference evidence="2 5" key="1">
    <citation type="submission" date="2016-04" db="EMBL/GenBank/DDBJ databases">
        <authorList>
            <person name="Evans L.H."/>
            <person name="Alamgir A."/>
            <person name="Owens N."/>
            <person name="Weber N.D."/>
            <person name="Virtaneva K."/>
            <person name="Barbian K."/>
            <person name="Babar A."/>
            <person name="Rosenke K."/>
        </authorList>
    </citation>
    <scope>NUCLEOTIDE SEQUENCE [LARGE SCALE GENOMIC DNA]</scope>
    <source>
        <strain evidence="2">S5</strain>
        <strain evidence="5">S5(T) (JCM 30642 \VKM B-2941)</strain>
    </source>
</reference>
<dbReference type="RefSeq" id="WP_021789216.1">
    <property type="nucleotide sequence ID" value="NZ_LT671858.1"/>
</dbReference>
<dbReference type="Proteomes" id="UP000187822">
    <property type="component" value="Chromosome I"/>
</dbReference>
<dbReference type="Gene3D" id="3.60.15.10">
    <property type="entry name" value="Ribonuclease Z/Hydroxyacylglutathione hydrolase-like"/>
    <property type="match status" value="1"/>
</dbReference>
<dbReference type="OrthoDB" id="197151at2157"/>
<dbReference type="PANTHER" id="PTHR42951:SF17">
    <property type="entry name" value="METALLO-BETA-LACTAMASE DOMAIN-CONTAINING PROTEIN"/>
    <property type="match status" value="1"/>
</dbReference>
<evidence type="ECO:0000313" key="4">
    <source>
        <dbReference type="Proteomes" id="UP000187822"/>
    </source>
</evidence>
<sequence length="213" mass="23412">MEVVNSFTLIPGTMANCYDVSYNGKRFLIDAGTKGSGKKIVEYYNALKTKPNIVLITHYHPDHIGGLSLVKETFNPVIYVPDGEIDVVKGQKKMTPASSLMSKFVATVMKSKPVKDVRPVSELKYDGIKVIKSNGHTPDSTSYLFTSLKALFVGDAAMKNGETVTVNRGFTLDYNKALSSIQTLSEEKEATVFPGHGKPFRFDGGNHEAIREE</sequence>
<evidence type="ECO:0000313" key="2">
    <source>
        <dbReference type="EMBL" id="SIM38233.1"/>
    </source>
</evidence>
<dbReference type="InterPro" id="IPR001279">
    <property type="entry name" value="Metallo-B-lactamas"/>
</dbReference>
<dbReference type="Proteomes" id="UP000195607">
    <property type="component" value="Chromosome I"/>
</dbReference>
<evidence type="ECO:0000259" key="1">
    <source>
        <dbReference type="SMART" id="SM00849"/>
    </source>
</evidence>
<dbReference type="AlphaFoldDB" id="A0A1N5SQ30"/>
<dbReference type="Pfam" id="PF00753">
    <property type="entry name" value="Lactamase_B"/>
    <property type="match status" value="1"/>
</dbReference>
<keyword evidence="2" id="KW-0378">Hydrolase</keyword>
<dbReference type="EMBL" id="LT719092">
    <property type="protein sequence ID" value="SJK84171.1"/>
    <property type="molecule type" value="Genomic_DNA"/>
</dbReference>
<dbReference type="InterPro" id="IPR050855">
    <property type="entry name" value="NDM-1-like"/>
</dbReference>
<dbReference type="GeneID" id="41587619"/>
<dbReference type="PANTHER" id="PTHR42951">
    <property type="entry name" value="METALLO-BETA-LACTAMASE DOMAIN-CONTAINING"/>
    <property type="match status" value="1"/>
</dbReference>
<dbReference type="InterPro" id="IPR036866">
    <property type="entry name" value="RibonucZ/Hydroxyglut_hydro"/>
</dbReference>
<evidence type="ECO:0000313" key="5">
    <source>
        <dbReference type="Proteomes" id="UP000195607"/>
    </source>
</evidence>
<protein>
    <submittedName>
        <fullName evidence="2">Metal-dependent hydrolase of the beta-lactamase superfamily II</fullName>
    </submittedName>
</protein>
<name>A0A1N5SQ30_9ARCH</name>
<organism evidence="2 5">
    <name type="scientific">Cuniculiplasma divulgatum</name>
    <dbReference type="NCBI Taxonomy" id="1673428"/>
    <lineage>
        <taxon>Archaea</taxon>
        <taxon>Methanobacteriati</taxon>
        <taxon>Thermoplasmatota</taxon>
        <taxon>Thermoplasmata</taxon>
        <taxon>Thermoplasmatales</taxon>
        <taxon>Cuniculiplasmataceae</taxon>
        <taxon>Cuniculiplasma</taxon>
    </lineage>
</organism>
<reference evidence="3" key="2">
    <citation type="submission" date="2016-06" db="EMBL/GenBank/DDBJ databases">
        <authorList>
            <person name="Olsen C.W."/>
            <person name="Carey S."/>
            <person name="Hinshaw L."/>
            <person name="Karasin A.I."/>
        </authorList>
    </citation>
    <scope>NUCLEOTIDE SEQUENCE [LARGE SCALE GENOMIC DNA]</scope>
    <source>
        <strain evidence="3">PM4</strain>
    </source>
</reference>
<reference evidence="4" key="3">
    <citation type="submission" date="2016-06" db="EMBL/GenBank/DDBJ databases">
        <authorList>
            <person name="Toshchakov V.S."/>
        </authorList>
    </citation>
    <scope>NUCLEOTIDE SEQUENCE [LARGE SCALE GENOMIC DNA]</scope>
    <source>
        <strain>PM4 (JCM 30641</strain>
        <strain evidence="4">\VKM B-2940)</strain>
    </source>
</reference>
<dbReference type="SUPFAM" id="SSF56281">
    <property type="entry name" value="Metallo-hydrolase/oxidoreductase"/>
    <property type="match status" value="1"/>
</dbReference>